<evidence type="ECO:0000313" key="6">
    <source>
        <dbReference type="EMBL" id="PIS06907.1"/>
    </source>
</evidence>
<protein>
    <recommendedName>
        <fullName evidence="4">50S ribosomal protein L23</fullName>
    </recommendedName>
</protein>
<dbReference type="Proteomes" id="UP000231162">
    <property type="component" value="Unassembled WGS sequence"/>
</dbReference>
<evidence type="ECO:0000313" key="7">
    <source>
        <dbReference type="Proteomes" id="UP000231162"/>
    </source>
</evidence>
<dbReference type="GO" id="GO:1990904">
    <property type="term" value="C:ribonucleoprotein complex"/>
    <property type="evidence" value="ECO:0007669"/>
    <property type="project" value="UniProtKB-KW"/>
</dbReference>
<dbReference type="Pfam" id="PF00276">
    <property type="entry name" value="Ribosomal_L23"/>
    <property type="match status" value="1"/>
</dbReference>
<organism evidence="6 7">
    <name type="scientific">Candidatus Berkelbacteria bacterium CG10_big_fil_rev_8_21_14_0_10_43_14</name>
    <dbReference type="NCBI Taxonomy" id="1974515"/>
    <lineage>
        <taxon>Bacteria</taxon>
        <taxon>Candidatus Berkelbacteria</taxon>
    </lineage>
</organism>
<evidence type="ECO:0000256" key="4">
    <source>
        <dbReference type="ARBA" id="ARBA00035481"/>
    </source>
</evidence>
<evidence type="ECO:0000256" key="5">
    <source>
        <dbReference type="SAM" id="MobiDB-lite"/>
    </source>
</evidence>
<gene>
    <name evidence="6" type="primary">rplW</name>
    <name evidence="6" type="ORF">COT79_01980</name>
</gene>
<dbReference type="InterPro" id="IPR013025">
    <property type="entry name" value="Ribosomal_uL23-like"/>
</dbReference>
<dbReference type="EMBL" id="PEZX01000029">
    <property type="protein sequence ID" value="PIS06907.1"/>
    <property type="molecule type" value="Genomic_DNA"/>
</dbReference>
<name>A0A2M6R8T2_9BACT</name>
<dbReference type="InterPro" id="IPR012678">
    <property type="entry name" value="Ribosomal_uL23/eL15/eS24_sf"/>
</dbReference>
<dbReference type="AlphaFoldDB" id="A0A2M6R8T2"/>
<dbReference type="GO" id="GO:0003735">
    <property type="term" value="F:structural constituent of ribosome"/>
    <property type="evidence" value="ECO:0007669"/>
    <property type="project" value="InterPro"/>
</dbReference>
<dbReference type="SUPFAM" id="SSF54189">
    <property type="entry name" value="Ribosomal proteins S24e, L23 and L15e"/>
    <property type="match status" value="1"/>
</dbReference>
<feature type="compositionally biased region" description="Basic and acidic residues" evidence="5">
    <location>
        <begin position="92"/>
        <end position="109"/>
    </location>
</feature>
<dbReference type="GO" id="GO:0005840">
    <property type="term" value="C:ribosome"/>
    <property type="evidence" value="ECO:0007669"/>
    <property type="project" value="UniProtKB-KW"/>
</dbReference>
<reference evidence="7" key="1">
    <citation type="submission" date="2017-09" db="EMBL/GenBank/DDBJ databases">
        <title>Depth-based differentiation of microbial function through sediment-hosted aquifers and enrichment of novel symbionts in the deep terrestrial subsurface.</title>
        <authorList>
            <person name="Probst A.J."/>
            <person name="Ladd B."/>
            <person name="Jarett J.K."/>
            <person name="Geller-Mcgrath D.E."/>
            <person name="Sieber C.M.K."/>
            <person name="Emerson J.B."/>
            <person name="Anantharaman K."/>
            <person name="Thomas B.C."/>
            <person name="Malmstrom R."/>
            <person name="Stieglmeier M."/>
            <person name="Klingl A."/>
            <person name="Woyke T."/>
            <person name="Ryan C.M."/>
            <person name="Banfield J.F."/>
        </authorList>
    </citation>
    <scope>NUCLEOTIDE SEQUENCE [LARGE SCALE GENOMIC DNA]</scope>
</reference>
<accession>A0A2M6R8T2</accession>
<dbReference type="Gene3D" id="3.30.70.330">
    <property type="match status" value="1"/>
</dbReference>
<evidence type="ECO:0000256" key="2">
    <source>
        <dbReference type="ARBA" id="ARBA00022980"/>
    </source>
</evidence>
<evidence type="ECO:0000256" key="3">
    <source>
        <dbReference type="ARBA" id="ARBA00023274"/>
    </source>
</evidence>
<comment type="similarity">
    <text evidence="1">Belongs to the universal ribosomal protein uL23 family.</text>
</comment>
<dbReference type="InterPro" id="IPR012677">
    <property type="entry name" value="Nucleotide-bd_a/b_plait_sf"/>
</dbReference>
<keyword evidence="2 6" id="KW-0689">Ribosomal protein</keyword>
<feature type="region of interest" description="Disordered" evidence="5">
    <location>
        <begin position="90"/>
        <end position="109"/>
    </location>
</feature>
<comment type="caution">
    <text evidence="6">The sequence shown here is derived from an EMBL/GenBank/DDBJ whole genome shotgun (WGS) entry which is preliminary data.</text>
</comment>
<evidence type="ECO:0000256" key="1">
    <source>
        <dbReference type="ARBA" id="ARBA00006700"/>
    </source>
</evidence>
<dbReference type="GO" id="GO:0006412">
    <property type="term" value="P:translation"/>
    <property type="evidence" value="ECO:0007669"/>
    <property type="project" value="InterPro"/>
</dbReference>
<proteinExistence type="inferred from homology"/>
<sequence length="109" mass="12570">MILKPLISEKSMSHTSLGIYTFIIDSSMSKPEIAKQIHELFKVDVLSVRILNRKGKLKKYKKTSGKRSDRRIAMVHIDPKQKINGFEIEVPAEEKNEDKNKKMISKESI</sequence>
<keyword evidence="3" id="KW-0687">Ribonucleoprotein</keyword>